<accession>A0A4Q9GYD3</accession>
<dbReference type="Gene3D" id="3.40.50.1110">
    <property type="entry name" value="SGNH hydrolase"/>
    <property type="match status" value="1"/>
</dbReference>
<dbReference type="GO" id="GO:0016788">
    <property type="term" value="F:hydrolase activity, acting on ester bonds"/>
    <property type="evidence" value="ECO:0007669"/>
    <property type="project" value="InterPro"/>
</dbReference>
<reference evidence="3 4" key="1">
    <citation type="submission" date="2019-02" db="EMBL/GenBank/DDBJ databases">
        <title>Aquabacterium sp. strain KMB7.</title>
        <authorList>
            <person name="Chen W.-M."/>
        </authorList>
    </citation>
    <scope>NUCLEOTIDE SEQUENCE [LARGE SCALE GENOMIC DNA]</scope>
    <source>
        <strain evidence="3 4">KMB7</strain>
    </source>
</reference>
<feature type="chain" id="PRO_5020915043" evidence="2">
    <location>
        <begin position="26"/>
        <end position="321"/>
    </location>
</feature>
<dbReference type="InterPro" id="IPR001087">
    <property type="entry name" value="GDSL"/>
</dbReference>
<gene>
    <name evidence="3" type="ORF">EYS42_10005</name>
</gene>
<name>A0A4Q9GYD3_9BURK</name>
<dbReference type="InterPro" id="IPR051058">
    <property type="entry name" value="GDSL_Est/Lipase"/>
</dbReference>
<evidence type="ECO:0000313" key="3">
    <source>
        <dbReference type="EMBL" id="TBO30456.1"/>
    </source>
</evidence>
<keyword evidence="4" id="KW-1185">Reference proteome</keyword>
<dbReference type="PANTHER" id="PTHR45648:SF22">
    <property type="entry name" value="GDSL LIPASE_ACYLHYDROLASE FAMILY PROTEIN (AFU_ORTHOLOGUE AFUA_4G14700)"/>
    <property type="match status" value="1"/>
</dbReference>
<dbReference type="OrthoDB" id="5292073at2"/>
<sequence>MRITSFVARLGLLASAALLAQGAQAASQLVAFGDSLVDNGNTVDYLDVTFPASPYYQGRFSNGPVAVEYMAQQLGLSLDDRAVGGAYTGNGNRLAETNPTRLSLIASTGTRQQISAYISEKGGAVDSQALYYIWAGGNDFFTNPTGATVASAVGNLAADVSALYAAGARNFFIPNLPDLATTAPSLQRDATYQAGARQLTLAFNSYLNNAMNGLETQLVGLDVQVYDAYSFLTTLRNGYAARGFNVTTPCLVTGATPSLCSNPSQYYLWDNVHPTAGVHQAIGTAMATAAMPVPEPEQWALTFTGLAVVGFMRRRQQRQAA</sequence>
<organism evidence="3 4">
    <name type="scientific">Aquabacterium lacunae</name>
    <dbReference type="NCBI Taxonomy" id="2528630"/>
    <lineage>
        <taxon>Bacteria</taxon>
        <taxon>Pseudomonadati</taxon>
        <taxon>Pseudomonadota</taxon>
        <taxon>Betaproteobacteria</taxon>
        <taxon>Burkholderiales</taxon>
        <taxon>Aquabacterium</taxon>
    </lineage>
</organism>
<evidence type="ECO:0000313" key="4">
    <source>
        <dbReference type="Proteomes" id="UP000292120"/>
    </source>
</evidence>
<dbReference type="CDD" id="cd01846">
    <property type="entry name" value="fatty_acyltransferase_like"/>
    <property type="match status" value="1"/>
</dbReference>
<evidence type="ECO:0000256" key="1">
    <source>
        <dbReference type="ARBA" id="ARBA00022801"/>
    </source>
</evidence>
<dbReference type="PANTHER" id="PTHR45648">
    <property type="entry name" value="GDSL LIPASE/ACYLHYDROLASE FAMILY PROTEIN (AFU_ORTHOLOGUE AFUA_4G14700)"/>
    <property type="match status" value="1"/>
</dbReference>
<keyword evidence="2" id="KW-0732">Signal</keyword>
<dbReference type="EMBL" id="SIXI01000004">
    <property type="protein sequence ID" value="TBO30456.1"/>
    <property type="molecule type" value="Genomic_DNA"/>
</dbReference>
<dbReference type="NCBIfam" id="TIGR02595">
    <property type="entry name" value="PEP_CTERM"/>
    <property type="match status" value="1"/>
</dbReference>
<keyword evidence="1" id="KW-0378">Hydrolase</keyword>
<dbReference type="InterPro" id="IPR013424">
    <property type="entry name" value="Ice-binding_C"/>
</dbReference>
<dbReference type="AlphaFoldDB" id="A0A4Q9GYD3"/>
<dbReference type="Pfam" id="PF00657">
    <property type="entry name" value="Lipase_GDSL"/>
    <property type="match status" value="1"/>
</dbReference>
<proteinExistence type="predicted"/>
<dbReference type="RefSeq" id="WP_130968446.1">
    <property type="nucleotide sequence ID" value="NZ_SIXI01000004.1"/>
</dbReference>
<dbReference type="Proteomes" id="UP000292120">
    <property type="component" value="Unassembled WGS sequence"/>
</dbReference>
<feature type="signal peptide" evidence="2">
    <location>
        <begin position="1"/>
        <end position="25"/>
    </location>
</feature>
<comment type="caution">
    <text evidence="3">The sequence shown here is derived from an EMBL/GenBank/DDBJ whole genome shotgun (WGS) entry which is preliminary data.</text>
</comment>
<protein>
    <submittedName>
        <fullName evidence="3">PEP-CTERM sorting domain-containing protein</fullName>
    </submittedName>
</protein>
<dbReference type="SUPFAM" id="SSF52266">
    <property type="entry name" value="SGNH hydrolase"/>
    <property type="match status" value="1"/>
</dbReference>
<evidence type="ECO:0000256" key="2">
    <source>
        <dbReference type="SAM" id="SignalP"/>
    </source>
</evidence>
<dbReference type="InterPro" id="IPR036514">
    <property type="entry name" value="SGNH_hydro_sf"/>
</dbReference>